<feature type="transmembrane region" description="Helical" evidence="8">
    <location>
        <begin position="378"/>
        <end position="396"/>
    </location>
</feature>
<evidence type="ECO:0000256" key="3">
    <source>
        <dbReference type="ARBA" id="ARBA00022692"/>
    </source>
</evidence>
<sequence>LDVRLLASTHGLCRSAVADVATSILRSHHPRPAVVSTGPTYLPPATTFLTPLQNEQRLLVTDSASPVVEFFQFGRAHSRLWSATNDFIILLLKAYDHDGGDCNADCANLLRHLWSAFGAARVLVRHVEVSDGCHVHRLGPTVALFDPFDTSAGTIVSTTWTNVELIKTLLDNRTRDLRGRPFRVCMFARNYTALPVDANGVLVYRSSLETVKYAGVDGWALQTLAQYMNFTTVFRQPYDRERYGELLPNGSFTGALGELMRGRVEIIFNAIFMKSYGSHEIYFTKGVSKDDIRLVVPKGGLLSKRHLLTMLMRPEVQLSILVTYLLMTLLWYASSRLHMFFKPEDAERPDILMIAFQNFHPPTSSALEKLPRHAAERFLVVSYLLFHMLVFTIVQGKMLEVINNPRYEDDINTLQELVASHLPIKTGSATLIDIFGPTGSAPQPESLLQSLSRKTNENHQKGGRKPDGNLRFNVMIFRAYVSASFVALLLSTGHRHSSVAPMAFTFTVLGNECIKELDDVIDNMVLLEKGSAVEEVARSRDAACVVRDSDLRHGKYSAYRRADGSWLLHAVQEAALSFELGYATRRDSPFLAAIDRFLWRAVEAGLSRCWERRGYLLVTLRARADPASIDTAAAAAKTYKQFTVSDLQMPFYAWIVGVASSVICFAAELLYSWWLSGHKN</sequence>
<dbReference type="PANTHER" id="PTHR42643">
    <property type="entry name" value="IONOTROPIC RECEPTOR 20A-RELATED"/>
    <property type="match status" value="1"/>
</dbReference>
<keyword evidence="3 8" id="KW-0812">Transmembrane</keyword>
<dbReference type="GO" id="GO:0005886">
    <property type="term" value="C:plasma membrane"/>
    <property type="evidence" value="ECO:0007669"/>
    <property type="project" value="UniProtKB-SubCell"/>
</dbReference>
<keyword evidence="5 8" id="KW-0472">Membrane</keyword>
<dbReference type="InterPro" id="IPR052192">
    <property type="entry name" value="Insect_Ionotropic_Sensory_Rcpt"/>
</dbReference>
<proteinExistence type="evidence at transcript level"/>
<evidence type="ECO:0000256" key="6">
    <source>
        <dbReference type="ARBA" id="ARBA00023170"/>
    </source>
</evidence>
<evidence type="ECO:0000313" key="9">
    <source>
        <dbReference type="EMBL" id="ALA15324.1"/>
    </source>
</evidence>
<dbReference type="EMBL" id="KT279121">
    <property type="protein sequence ID" value="ALA15324.1"/>
    <property type="molecule type" value="mRNA"/>
</dbReference>
<keyword evidence="7" id="KW-0325">Glycoprotein</keyword>
<evidence type="ECO:0000256" key="1">
    <source>
        <dbReference type="ARBA" id="ARBA00004651"/>
    </source>
</evidence>
<dbReference type="PANTHER" id="PTHR42643:SF38">
    <property type="entry name" value="IONOTROPIC RECEPTOR 100A"/>
    <property type="match status" value="1"/>
</dbReference>
<feature type="transmembrane region" description="Helical" evidence="8">
    <location>
        <begin position="316"/>
        <end position="333"/>
    </location>
</feature>
<organism evidence="9">
    <name type="scientific">Locusta migratoria</name>
    <name type="common">Migratory locust</name>
    <dbReference type="NCBI Taxonomy" id="7004"/>
    <lineage>
        <taxon>Eukaryota</taxon>
        <taxon>Metazoa</taxon>
        <taxon>Ecdysozoa</taxon>
        <taxon>Arthropoda</taxon>
        <taxon>Hexapoda</taxon>
        <taxon>Insecta</taxon>
        <taxon>Pterygota</taxon>
        <taxon>Neoptera</taxon>
        <taxon>Polyneoptera</taxon>
        <taxon>Orthoptera</taxon>
        <taxon>Caelifera</taxon>
        <taxon>Acrididea</taxon>
        <taxon>Acridomorpha</taxon>
        <taxon>Acridoidea</taxon>
        <taxon>Acrididae</taxon>
        <taxon>Oedipodinae</taxon>
        <taxon>Locusta</taxon>
    </lineage>
</organism>
<evidence type="ECO:0000256" key="8">
    <source>
        <dbReference type="SAM" id="Phobius"/>
    </source>
</evidence>
<dbReference type="SUPFAM" id="SSF53850">
    <property type="entry name" value="Periplasmic binding protein-like II"/>
    <property type="match status" value="1"/>
</dbReference>
<evidence type="ECO:0000256" key="5">
    <source>
        <dbReference type="ARBA" id="ARBA00023136"/>
    </source>
</evidence>
<keyword evidence="2" id="KW-1003">Cell membrane</keyword>
<name>A0A0K2D653_LOCMI</name>
<comment type="subcellular location">
    <subcellularLocation>
        <location evidence="1">Cell membrane</location>
        <topology evidence="1">Multi-pass membrane protein</topology>
    </subcellularLocation>
</comment>
<evidence type="ECO:0000256" key="4">
    <source>
        <dbReference type="ARBA" id="ARBA00022989"/>
    </source>
</evidence>
<reference evidence="9" key="1">
    <citation type="journal article" date="2015" name="Cell. Mol. Life Sci.">
        <title>Identification and functional analysis of olfactory receptor family reveal unusual characteristics of the olfactory system in the migratory locust.</title>
        <authorList>
            <person name="Wang Z."/>
            <person name="Yang P."/>
            <person name="Chen D."/>
            <person name="Jiang F."/>
            <person name="Li Y."/>
            <person name="Wang X."/>
            <person name="Kang L."/>
        </authorList>
    </citation>
    <scope>NUCLEOTIDE SEQUENCE</scope>
</reference>
<feature type="transmembrane region" description="Helical" evidence="8">
    <location>
        <begin position="651"/>
        <end position="674"/>
    </location>
</feature>
<keyword evidence="4 8" id="KW-1133">Transmembrane helix</keyword>
<evidence type="ECO:0000256" key="7">
    <source>
        <dbReference type="ARBA" id="ARBA00023180"/>
    </source>
</evidence>
<gene>
    <name evidence="9" type="primary">IR10</name>
</gene>
<dbReference type="AlphaFoldDB" id="A0A0K2D653"/>
<protein>
    <submittedName>
        <fullName evidence="9">Ionotropic receptor 10</fullName>
    </submittedName>
</protein>
<dbReference type="Gene3D" id="3.40.190.10">
    <property type="entry name" value="Periplasmic binding protein-like II"/>
    <property type="match status" value="1"/>
</dbReference>
<keyword evidence="6 9" id="KW-0675">Receptor</keyword>
<accession>A0A0K2D653</accession>
<evidence type="ECO:0000256" key="2">
    <source>
        <dbReference type="ARBA" id="ARBA00022475"/>
    </source>
</evidence>
<reference evidence="9" key="2">
    <citation type="submission" date="2015-07" db="EMBL/GenBank/DDBJ databases">
        <authorList>
            <person name="Noorani M."/>
        </authorList>
    </citation>
    <scope>NUCLEOTIDE SEQUENCE</scope>
</reference>
<feature type="non-terminal residue" evidence="9">
    <location>
        <position position="1"/>
    </location>
</feature>